<sequence>MVYIESVEEITGLSMDVLVTRLRGVALDAHLHRISLENIESNRYNIFRSALNRILNSETARQTYAQIIDGLPIADVAWDRRSPGIFGYEHPIEEHNELCPGAAEKASAFIHEFDVNSLLFDPKLIQAYQNAVIGSKALNTRLVELVVVALHQIAACLFKRHDLFSHGEDEVKRITDYVMPRPLAACDTDREGAGWIDVPPRPTLFNHAYYLDDDIYPEGIADIVGYWAEDRIIGGVVVFDRRADPRAGRETEDAQLDNGDTLPNIWVHPGRDGLTTRICQLRDEQHKALFDYLLGEENGENPLPVLPGRENRTRLDLSIAHTHRHVYRDP</sequence>
<comment type="caution">
    <text evidence="1">The sequence shown here is derived from an EMBL/GenBank/DDBJ whole genome shotgun (WGS) entry which is preliminary data.</text>
</comment>
<gene>
    <name evidence="1" type="ORF">N8I77_005719</name>
</gene>
<dbReference type="Proteomes" id="UP001265746">
    <property type="component" value="Unassembled WGS sequence"/>
</dbReference>
<evidence type="ECO:0000313" key="1">
    <source>
        <dbReference type="EMBL" id="KAK2607006.1"/>
    </source>
</evidence>
<protein>
    <submittedName>
        <fullName evidence="1">Uncharacterized protein</fullName>
    </submittedName>
</protein>
<accession>A0AAD9SF53</accession>
<dbReference type="AlphaFoldDB" id="A0AAD9SF53"/>
<reference evidence="1" key="1">
    <citation type="submission" date="2023-06" db="EMBL/GenBank/DDBJ databases">
        <authorList>
            <person name="Noh H."/>
        </authorList>
    </citation>
    <scope>NUCLEOTIDE SEQUENCE</scope>
    <source>
        <strain evidence="1">DUCC20226</strain>
    </source>
</reference>
<evidence type="ECO:0000313" key="2">
    <source>
        <dbReference type="Proteomes" id="UP001265746"/>
    </source>
</evidence>
<proteinExistence type="predicted"/>
<dbReference type="EMBL" id="JAUJFL010000003">
    <property type="protein sequence ID" value="KAK2607006.1"/>
    <property type="molecule type" value="Genomic_DNA"/>
</dbReference>
<organism evidence="1 2">
    <name type="scientific">Phomopsis amygdali</name>
    <name type="common">Fusicoccum amygdali</name>
    <dbReference type="NCBI Taxonomy" id="1214568"/>
    <lineage>
        <taxon>Eukaryota</taxon>
        <taxon>Fungi</taxon>
        <taxon>Dikarya</taxon>
        <taxon>Ascomycota</taxon>
        <taxon>Pezizomycotina</taxon>
        <taxon>Sordariomycetes</taxon>
        <taxon>Sordariomycetidae</taxon>
        <taxon>Diaporthales</taxon>
        <taxon>Diaporthaceae</taxon>
        <taxon>Diaporthe</taxon>
    </lineage>
</organism>
<keyword evidence="2" id="KW-1185">Reference proteome</keyword>
<name>A0AAD9SF53_PHOAM</name>